<organism evidence="11 12">
    <name type="scientific">Nocardia speluncae</name>
    <dbReference type="NCBI Taxonomy" id="419477"/>
    <lineage>
        <taxon>Bacteria</taxon>
        <taxon>Bacillati</taxon>
        <taxon>Actinomycetota</taxon>
        <taxon>Actinomycetes</taxon>
        <taxon>Mycobacteriales</taxon>
        <taxon>Nocardiaceae</taxon>
        <taxon>Nocardia</taxon>
    </lineage>
</organism>
<dbReference type="Proteomes" id="UP000565715">
    <property type="component" value="Unassembled WGS sequence"/>
</dbReference>
<feature type="domain" description="Transposase putative helix-turn-helix" evidence="10">
    <location>
        <begin position="13"/>
        <end position="48"/>
    </location>
</feature>
<sequence>MTRFEIPQGWVVQAYRFALDPTPGQKQALASHAGGGRFAHNHMLALVKAVMDQRAAERSYGITDAELTPSLGWSLPALRKTWNTRKGVHAPWWGENSKEAYNTGLDGLARGLDAWAKSRKGERAGKTVGFPRFKTARARRSVRFTTGTIRVEPDRHHVTLPRVGTIRSHESTRKLARRIEAGTARILSATVSQDSSTRWYCSFQTLVAADAKTRPAHTRRSPHPVVGVDVGVKADSLLVVATASGAEVTRVPAPKSLTTAQTRLRVLQRKAARRRGPYDQSTRIRQHPSKRWRRTQARIGKTHARAANVRRNVLHKATTELARQHQVIVVETLNASGMRSKGGAYKRGLNRALSDAALAEIRHMLSYKTCWYGSTLVAADRYYPSSKLCSGCGGRKPNLTLAERTYQCERCGLSIDRDRNAAVNLARLGETHKLGEQSPADSGSVAGRGATRESEPARAGQAGGCETSTRHNPHRVDQTGTVVSQGTAA</sequence>
<feature type="compositionally biased region" description="Basic residues" evidence="7">
    <location>
        <begin position="284"/>
        <end position="302"/>
    </location>
</feature>
<keyword evidence="2" id="KW-0815">Transposition</keyword>
<feature type="domain" description="Probable transposase IS891/IS1136/IS1341" evidence="8">
    <location>
        <begin position="218"/>
        <end position="339"/>
    </location>
</feature>
<evidence type="ECO:0000256" key="7">
    <source>
        <dbReference type="SAM" id="MobiDB-lite"/>
    </source>
</evidence>
<comment type="similarity">
    <text evidence="1">In the C-terminal section; belongs to the transposase 35 family.</text>
</comment>
<dbReference type="GO" id="GO:0046872">
    <property type="term" value="F:metal ion binding"/>
    <property type="evidence" value="ECO:0007669"/>
    <property type="project" value="UniProtKB-KW"/>
</dbReference>
<keyword evidence="6" id="KW-0233">DNA recombination</keyword>
<evidence type="ECO:0000256" key="5">
    <source>
        <dbReference type="ARBA" id="ARBA00023125"/>
    </source>
</evidence>
<keyword evidence="12" id="KW-1185">Reference proteome</keyword>
<feature type="region of interest" description="Disordered" evidence="7">
    <location>
        <begin position="432"/>
        <end position="489"/>
    </location>
</feature>
<dbReference type="GO" id="GO:0003677">
    <property type="term" value="F:DNA binding"/>
    <property type="evidence" value="ECO:0007669"/>
    <property type="project" value="UniProtKB-KW"/>
</dbReference>
<proteinExistence type="inferred from homology"/>
<dbReference type="EMBL" id="JAAXOO010000001">
    <property type="protein sequence ID" value="NKY31955.1"/>
    <property type="molecule type" value="Genomic_DNA"/>
</dbReference>
<dbReference type="NCBIfam" id="TIGR01766">
    <property type="entry name" value="IS200/IS605 family accessory protein TnpB-like domain"/>
    <property type="match status" value="1"/>
</dbReference>
<dbReference type="NCBIfam" id="NF038280">
    <property type="entry name" value="IS607_TnpB"/>
    <property type="match status" value="1"/>
</dbReference>
<dbReference type="InterPro" id="IPR001959">
    <property type="entry name" value="Transposase"/>
</dbReference>
<gene>
    <name evidence="11" type="primary">tnpB</name>
    <name evidence="11" type="ORF">HGA13_02535</name>
</gene>
<evidence type="ECO:0000256" key="6">
    <source>
        <dbReference type="ARBA" id="ARBA00023172"/>
    </source>
</evidence>
<evidence type="ECO:0000259" key="8">
    <source>
        <dbReference type="Pfam" id="PF01385"/>
    </source>
</evidence>
<dbReference type="Pfam" id="PF07282">
    <property type="entry name" value="Cas12f1-like_TNB"/>
    <property type="match status" value="1"/>
</dbReference>
<feature type="region of interest" description="Disordered" evidence="7">
    <location>
        <begin position="270"/>
        <end position="302"/>
    </location>
</feature>
<dbReference type="InterPro" id="IPR010095">
    <property type="entry name" value="Cas12f1-like_TNB"/>
</dbReference>
<dbReference type="GO" id="GO:0006310">
    <property type="term" value="P:DNA recombination"/>
    <property type="evidence" value="ECO:0007669"/>
    <property type="project" value="UniProtKB-KW"/>
</dbReference>
<dbReference type="NCBIfam" id="NF040570">
    <property type="entry name" value="guided_TnpB"/>
    <property type="match status" value="1"/>
</dbReference>
<dbReference type="RefSeq" id="WP_068035615.1">
    <property type="nucleotide sequence ID" value="NZ_JAAXOO010000001.1"/>
</dbReference>
<accession>A0A846X938</accession>
<evidence type="ECO:0000256" key="3">
    <source>
        <dbReference type="ARBA" id="ARBA00022723"/>
    </source>
</evidence>
<dbReference type="InterPro" id="IPR053470">
    <property type="entry name" value="RNA-guided_DNA_endonuclease"/>
</dbReference>
<evidence type="ECO:0000313" key="12">
    <source>
        <dbReference type="Proteomes" id="UP000565715"/>
    </source>
</evidence>
<keyword evidence="4" id="KW-0862">Zinc</keyword>
<evidence type="ECO:0000313" key="11">
    <source>
        <dbReference type="EMBL" id="NKY31955.1"/>
    </source>
</evidence>
<protein>
    <submittedName>
        <fullName evidence="11">IS200/IS605 family element transposase accessory protein TnpB</fullName>
    </submittedName>
</protein>
<evidence type="ECO:0000256" key="2">
    <source>
        <dbReference type="ARBA" id="ARBA00022578"/>
    </source>
</evidence>
<feature type="domain" description="Cas12f1-like TNB" evidence="9">
    <location>
        <begin position="360"/>
        <end position="425"/>
    </location>
</feature>
<evidence type="ECO:0000256" key="4">
    <source>
        <dbReference type="ARBA" id="ARBA00022833"/>
    </source>
</evidence>
<keyword evidence="3" id="KW-0479">Metal-binding</keyword>
<dbReference type="AlphaFoldDB" id="A0A846X938"/>
<evidence type="ECO:0000259" key="9">
    <source>
        <dbReference type="Pfam" id="PF07282"/>
    </source>
</evidence>
<dbReference type="InterPro" id="IPR021027">
    <property type="entry name" value="Transposase_put_HTH"/>
</dbReference>
<dbReference type="Pfam" id="PF01385">
    <property type="entry name" value="OrfB_IS605"/>
    <property type="match status" value="1"/>
</dbReference>
<name>A0A846X938_9NOCA</name>
<dbReference type="GO" id="GO:0032196">
    <property type="term" value="P:transposition"/>
    <property type="evidence" value="ECO:0007669"/>
    <property type="project" value="UniProtKB-KW"/>
</dbReference>
<reference evidence="11 12" key="1">
    <citation type="submission" date="2020-04" db="EMBL/GenBank/DDBJ databases">
        <title>MicrobeNet Type strains.</title>
        <authorList>
            <person name="Nicholson A.C."/>
        </authorList>
    </citation>
    <scope>NUCLEOTIDE SEQUENCE [LARGE SCALE GENOMIC DNA]</scope>
    <source>
        <strain evidence="11 12">DSM 45078</strain>
    </source>
</reference>
<evidence type="ECO:0000259" key="10">
    <source>
        <dbReference type="Pfam" id="PF12323"/>
    </source>
</evidence>
<comment type="caution">
    <text evidence="11">The sequence shown here is derived from an EMBL/GenBank/DDBJ whole genome shotgun (WGS) entry which is preliminary data.</text>
</comment>
<evidence type="ECO:0000256" key="1">
    <source>
        <dbReference type="ARBA" id="ARBA00008761"/>
    </source>
</evidence>
<feature type="compositionally biased region" description="Polar residues" evidence="7">
    <location>
        <begin position="478"/>
        <end position="489"/>
    </location>
</feature>
<dbReference type="Pfam" id="PF12323">
    <property type="entry name" value="HTH_OrfB_IS605"/>
    <property type="match status" value="1"/>
</dbReference>
<keyword evidence="5" id="KW-0238">DNA-binding</keyword>